<dbReference type="SUPFAM" id="SSF51206">
    <property type="entry name" value="cAMP-binding domain-like"/>
    <property type="match status" value="1"/>
</dbReference>
<evidence type="ECO:0000313" key="2">
    <source>
        <dbReference type="EMBL" id="MCW3487147.1"/>
    </source>
</evidence>
<reference evidence="2 3" key="1">
    <citation type="submission" date="2022-10" db="EMBL/GenBank/DDBJ databases">
        <title>Chitinophaga nivalis PC15 sp. nov., isolated from Pyeongchang county, South Korea.</title>
        <authorList>
            <person name="Trinh H.N."/>
        </authorList>
    </citation>
    <scope>NUCLEOTIDE SEQUENCE [LARGE SCALE GENOMIC DNA]</scope>
    <source>
        <strain evidence="2 3">PC14</strain>
    </source>
</reference>
<proteinExistence type="predicted"/>
<dbReference type="Proteomes" id="UP001207742">
    <property type="component" value="Unassembled WGS sequence"/>
</dbReference>
<name>A0ABT3IT42_9BACT</name>
<dbReference type="PROSITE" id="PS50042">
    <property type="entry name" value="CNMP_BINDING_3"/>
    <property type="match status" value="1"/>
</dbReference>
<dbReference type="EMBL" id="JAPDNS010000002">
    <property type="protein sequence ID" value="MCW3487147.1"/>
    <property type="molecule type" value="Genomic_DNA"/>
</dbReference>
<keyword evidence="3" id="KW-1185">Reference proteome</keyword>
<dbReference type="Pfam" id="PF00027">
    <property type="entry name" value="cNMP_binding"/>
    <property type="match status" value="1"/>
</dbReference>
<dbReference type="RefSeq" id="WP_264733957.1">
    <property type="nucleotide sequence ID" value="NZ_JAPDNR010000001.1"/>
</dbReference>
<dbReference type="Gene3D" id="2.60.120.10">
    <property type="entry name" value="Jelly Rolls"/>
    <property type="match status" value="1"/>
</dbReference>
<feature type="domain" description="Cyclic nucleotide-binding" evidence="1">
    <location>
        <begin position="19"/>
        <end position="128"/>
    </location>
</feature>
<dbReference type="InterPro" id="IPR000595">
    <property type="entry name" value="cNMP-bd_dom"/>
</dbReference>
<comment type="caution">
    <text evidence="2">The sequence shown here is derived from an EMBL/GenBank/DDBJ whole genome shotgun (WGS) entry which is preliminary data.</text>
</comment>
<evidence type="ECO:0000313" key="3">
    <source>
        <dbReference type="Proteomes" id="UP001207742"/>
    </source>
</evidence>
<accession>A0ABT3IT42</accession>
<evidence type="ECO:0000259" key="1">
    <source>
        <dbReference type="PROSITE" id="PS50042"/>
    </source>
</evidence>
<dbReference type="InterPro" id="IPR018490">
    <property type="entry name" value="cNMP-bd_dom_sf"/>
</dbReference>
<organism evidence="2 3">
    <name type="scientific">Chitinophaga nivalis</name>
    <dbReference type="NCBI Taxonomy" id="2991709"/>
    <lineage>
        <taxon>Bacteria</taxon>
        <taxon>Pseudomonadati</taxon>
        <taxon>Bacteroidota</taxon>
        <taxon>Chitinophagia</taxon>
        <taxon>Chitinophagales</taxon>
        <taxon>Chitinophagaceae</taxon>
        <taxon>Chitinophaga</taxon>
    </lineage>
</organism>
<dbReference type="CDD" id="cd00038">
    <property type="entry name" value="CAP_ED"/>
    <property type="match status" value="1"/>
</dbReference>
<gene>
    <name evidence="2" type="ORF">OL497_24825</name>
</gene>
<sequence>MKKSDILPPGIADKNDSLLVSAFKTHLHFSIPDYLSIKTHFQFYTRKKKDFLLREGQTSSDYFFILEGYVRTFYSTESGEEVTIDILRKGEFASSMYSILKQAPSFESIQCVTDCNICKISAASFETLAIKNPEWIQLGMKCLQSALLKKEERILTFGKLKGKARYAKLMAERPDIIQHVPVQYIASYLGMKPESLSRIKN</sequence>
<dbReference type="InterPro" id="IPR014710">
    <property type="entry name" value="RmlC-like_jellyroll"/>
</dbReference>
<protein>
    <submittedName>
        <fullName evidence="2">Crp/Fnr family transcriptional regulator</fullName>
    </submittedName>
</protein>